<keyword evidence="1" id="KW-0472">Membrane</keyword>
<keyword evidence="1" id="KW-0812">Transmembrane</keyword>
<sequence>MMTVPSHTMPPGLARIPHPFWLIPIGAVVGCLWFLAGAADAPAVQQAFIGAMWGAFGAVPLVIVAGFILIGLRQRGERAVWRSYGLDWYCSQFPEHARDDLSCRFCGAAQVQPRNLSSRGDARALVCGQCGQTLCYSGER</sequence>
<evidence type="ECO:0000256" key="1">
    <source>
        <dbReference type="SAM" id="Phobius"/>
    </source>
</evidence>
<proteinExistence type="predicted"/>
<name>A0ABT2D665_9BURK</name>
<dbReference type="RefSeq" id="WP_258814031.1">
    <property type="nucleotide sequence ID" value="NZ_JANUGU010000010.1"/>
</dbReference>
<evidence type="ECO:0000313" key="2">
    <source>
        <dbReference type="EMBL" id="MCS0660833.1"/>
    </source>
</evidence>
<dbReference type="Proteomes" id="UP001204621">
    <property type="component" value="Unassembled WGS sequence"/>
</dbReference>
<feature type="transmembrane region" description="Helical" evidence="1">
    <location>
        <begin position="20"/>
        <end position="39"/>
    </location>
</feature>
<dbReference type="EMBL" id="JANUGU010000010">
    <property type="protein sequence ID" value="MCS0660833.1"/>
    <property type="molecule type" value="Genomic_DNA"/>
</dbReference>
<gene>
    <name evidence="2" type="ORF">NX778_22435</name>
</gene>
<keyword evidence="1" id="KW-1133">Transmembrane helix</keyword>
<evidence type="ECO:0008006" key="4">
    <source>
        <dbReference type="Google" id="ProtNLM"/>
    </source>
</evidence>
<organism evidence="2 3">
    <name type="scientific">Massilia terrae</name>
    <dbReference type="NCBI Taxonomy" id="1811224"/>
    <lineage>
        <taxon>Bacteria</taxon>
        <taxon>Pseudomonadati</taxon>
        <taxon>Pseudomonadota</taxon>
        <taxon>Betaproteobacteria</taxon>
        <taxon>Burkholderiales</taxon>
        <taxon>Oxalobacteraceae</taxon>
        <taxon>Telluria group</taxon>
        <taxon>Massilia</taxon>
    </lineage>
</organism>
<keyword evidence="3" id="KW-1185">Reference proteome</keyword>
<feature type="transmembrane region" description="Helical" evidence="1">
    <location>
        <begin position="51"/>
        <end position="72"/>
    </location>
</feature>
<evidence type="ECO:0000313" key="3">
    <source>
        <dbReference type="Proteomes" id="UP001204621"/>
    </source>
</evidence>
<accession>A0ABT2D665</accession>
<protein>
    <recommendedName>
        <fullName evidence="4">Transmembrane protein</fullName>
    </recommendedName>
</protein>
<reference evidence="2 3" key="1">
    <citation type="submission" date="2022-08" db="EMBL/GenBank/DDBJ databases">
        <title>Reclassification of Massilia species as members of the genera Telluria, Duganella, Pseudoduganella, Mokoshia gen. nov. and Zemynaea gen. nov. using orthogonal and non-orthogonal genome-based approaches.</title>
        <authorList>
            <person name="Bowman J.P."/>
        </authorList>
    </citation>
    <scope>NUCLEOTIDE SEQUENCE [LARGE SCALE GENOMIC DNA]</scope>
    <source>
        <strain evidence="2 3">JCM 31606</strain>
    </source>
</reference>
<comment type="caution">
    <text evidence="2">The sequence shown here is derived from an EMBL/GenBank/DDBJ whole genome shotgun (WGS) entry which is preliminary data.</text>
</comment>